<organism evidence="1 2">
    <name type="scientific">Mesorhizobium ventifaucium</name>
    <dbReference type="NCBI Taxonomy" id="666020"/>
    <lineage>
        <taxon>Bacteria</taxon>
        <taxon>Pseudomonadati</taxon>
        <taxon>Pseudomonadota</taxon>
        <taxon>Alphaproteobacteria</taxon>
        <taxon>Hyphomicrobiales</taxon>
        <taxon>Phyllobacteriaceae</taxon>
        <taxon>Mesorhizobium</taxon>
    </lineage>
</organism>
<evidence type="ECO:0000313" key="1">
    <source>
        <dbReference type="EMBL" id="CAH2399564.1"/>
    </source>
</evidence>
<gene>
    <name evidence="1" type="ORF">MES4922_210329</name>
</gene>
<accession>A0ABN8JR27</accession>
<dbReference type="Gene3D" id="2.60.120.10">
    <property type="entry name" value="Jelly Rolls"/>
    <property type="match status" value="1"/>
</dbReference>
<proteinExistence type="predicted"/>
<dbReference type="InterPro" id="IPR011051">
    <property type="entry name" value="RmlC_Cupin_sf"/>
</dbReference>
<dbReference type="SUPFAM" id="SSF51182">
    <property type="entry name" value="RmlC-like cupins"/>
    <property type="match status" value="1"/>
</dbReference>
<protein>
    <recommendedName>
        <fullName evidence="3">Cupin domain-containing protein</fullName>
    </recommendedName>
</protein>
<name>A0ABN8JR27_9HYPH</name>
<dbReference type="InterPro" id="IPR014710">
    <property type="entry name" value="RmlC-like_jellyroll"/>
</dbReference>
<dbReference type="RefSeq" id="WP_254025109.1">
    <property type="nucleotide sequence ID" value="NZ_CAKXZS010000014.1"/>
</dbReference>
<evidence type="ECO:0000313" key="2">
    <source>
        <dbReference type="Proteomes" id="UP001152604"/>
    </source>
</evidence>
<comment type="caution">
    <text evidence="1">The sequence shown here is derived from an EMBL/GenBank/DDBJ whole genome shotgun (WGS) entry which is preliminary data.</text>
</comment>
<dbReference type="EMBL" id="CAKXZS010000014">
    <property type="protein sequence ID" value="CAH2399564.1"/>
    <property type="molecule type" value="Genomic_DNA"/>
</dbReference>
<reference evidence="1" key="1">
    <citation type="submission" date="2022-03" db="EMBL/GenBank/DDBJ databases">
        <authorList>
            <person name="Brunel B."/>
        </authorList>
    </citation>
    <scope>NUCLEOTIDE SEQUENCE</scope>
    <source>
        <strain evidence="1">STM4922sample</strain>
    </source>
</reference>
<keyword evidence="2" id="KW-1185">Reference proteome</keyword>
<sequence>MTTKTVHVFNARSGTFAAGAPGAAGLDDAFGAGREKVWHASNGLSAGWVRWQCRGESAAFPHTETLVVTGGRLRLRAGGIALDLAAGDGAVINRGANIVADAEDGTSLGLLHDVSRKRECSGPHRH</sequence>
<evidence type="ECO:0008006" key="3">
    <source>
        <dbReference type="Google" id="ProtNLM"/>
    </source>
</evidence>
<dbReference type="Proteomes" id="UP001152604">
    <property type="component" value="Unassembled WGS sequence"/>
</dbReference>